<sequence>MPGNRNGLDAVPARAKSIEHPSAPEGAAAGDAVDARRLTDWLVSRHGDHVGPFAWSRIAGGRSNITLHVTDARGHAFILRRPPEGPLLASAHDVLREFRILSALRGQPVPTPAPLALCESPSILGAPFYTMAFEPGLVLRSPDDTAGLSDGGRARVGHAMIDVLADLHGIDPEAVGLGTLGRRDGYLERQLTRWHRQWQSSSTRRLPALDEAHQRLTADIPRQQRVSIVHGDFRLDNVVLGPQGDVRAVLDWELCTLGDPLADLGLFLVYWTQPGEDTSHLYTSVPTTTPGFATRDELVERYRERTDLDLDRIGFYMAFGLWKLACIGEGICVRDRAAGLDVGTLSKQVGLLAEKALTTLRGSS</sequence>
<proteinExistence type="predicted"/>
<dbReference type="EMBL" id="JADIVZ010000001">
    <property type="protein sequence ID" value="MBF4160790.1"/>
    <property type="molecule type" value="Genomic_DNA"/>
</dbReference>
<dbReference type="InterPro" id="IPR052898">
    <property type="entry name" value="ACAD10-like"/>
</dbReference>
<dbReference type="RefSeq" id="WP_194501967.1">
    <property type="nucleotide sequence ID" value="NZ_JADIVZ010000001.1"/>
</dbReference>
<evidence type="ECO:0000313" key="3">
    <source>
        <dbReference type="EMBL" id="MBF4160790.1"/>
    </source>
</evidence>
<dbReference type="Proteomes" id="UP000656804">
    <property type="component" value="Unassembled WGS sequence"/>
</dbReference>
<evidence type="ECO:0000313" key="4">
    <source>
        <dbReference type="Proteomes" id="UP000656804"/>
    </source>
</evidence>
<dbReference type="InterPro" id="IPR002575">
    <property type="entry name" value="Aminoglycoside_PTrfase"/>
</dbReference>
<dbReference type="InterPro" id="IPR011009">
    <property type="entry name" value="Kinase-like_dom_sf"/>
</dbReference>
<protein>
    <submittedName>
        <fullName evidence="3">Phosphotransferase family protein</fullName>
    </submittedName>
</protein>
<feature type="domain" description="Aminoglycoside phosphotransferase" evidence="2">
    <location>
        <begin position="55"/>
        <end position="276"/>
    </location>
</feature>
<gene>
    <name evidence="3" type="ORF">ISG29_03755</name>
</gene>
<dbReference type="InterPro" id="IPR041726">
    <property type="entry name" value="ACAD10_11_N"/>
</dbReference>
<evidence type="ECO:0000259" key="2">
    <source>
        <dbReference type="Pfam" id="PF01636"/>
    </source>
</evidence>
<dbReference type="Gene3D" id="3.90.1200.10">
    <property type="match status" value="1"/>
</dbReference>
<name>A0A930Y516_9ACTN</name>
<dbReference type="Gene3D" id="3.30.200.20">
    <property type="entry name" value="Phosphorylase Kinase, domain 1"/>
    <property type="match status" value="1"/>
</dbReference>
<dbReference type="AlphaFoldDB" id="A0A930Y516"/>
<dbReference type="PANTHER" id="PTHR47829">
    <property type="entry name" value="HYDROLASE, PUTATIVE (AFU_ORTHOLOGUE AFUA_1G12880)-RELATED"/>
    <property type="match status" value="1"/>
</dbReference>
<comment type="caution">
    <text evidence="3">The sequence shown here is derived from an EMBL/GenBank/DDBJ whole genome shotgun (WGS) entry which is preliminary data.</text>
</comment>
<dbReference type="CDD" id="cd05154">
    <property type="entry name" value="ACAD10_11_N-like"/>
    <property type="match status" value="1"/>
</dbReference>
<organism evidence="3 4">
    <name type="scientific">Nocardioides acrostichi</name>
    <dbReference type="NCBI Taxonomy" id="2784339"/>
    <lineage>
        <taxon>Bacteria</taxon>
        <taxon>Bacillati</taxon>
        <taxon>Actinomycetota</taxon>
        <taxon>Actinomycetes</taxon>
        <taxon>Propionibacteriales</taxon>
        <taxon>Nocardioidaceae</taxon>
        <taxon>Nocardioides</taxon>
    </lineage>
</organism>
<reference evidence="3" key="1">
    <citation type="submission" date="2020-11" db="EMBL/GenBank/DDBJ databases">
        <title>Nocardioides sp. CBS4Y-1, whole genome shotgun sequence.</title>
        <authorList>
            <person name="Tuo L."/>
        </authorList>
    </citation>
    <scope>NUCLEOTIDE SEQUENCE</scope>
    <source>
        <strain evidence="3">CBS4Y-1</strain>
    </source>
</reference>
<evidence type="ECO:0000256" key="1">
    <source>
        <dbReference type="SAM" id="MobiDB-lite"/>
    </source>
</evidence>
<accession>A0A930Y516</accession>
<dbReference type="PANTHER" id="PTHR47829:SF1">
    <property type="entry name" value="HAD FAMILY PHOSPHATASE"/>
    <property type="match status" value="1"/>
</dbReference>
<dbReference type="SUPFAM" id="SSF56112">
    <property type="entry name" value="Protein kinase-like (PK-like)"/>
    <property type="match status" value="1"/>
</dbReference>
<keyword evidence="4" id="KW-1185">Reference proteome</keyword>
<dbReference type="Pfam" id="PF01636">
    <property type="entry name" value="APH"/>
    <property type="match status" value="1"/>
</dbReference>
<feature type="region of interest" description="Disordered" evidence="1">
    <location>
        <begin position="1"/>
        <end position="30"/>
    </location>
</feature>